<keyword evidence="5" id="KW-0597">Phosphoprotein</keyword>
<accession>A0A380HJ23</accession>
<comment type="subcellular location">
    <subcellularLocation>
        <location evidence="2">Cell membrane</location>
        <topology evidence="2">Multi-pass membrane protein</topology>
    </subcellularLocation>
</comment>
<dbReference type="InterPro" id="IPR003594">
    <property type="entry name" value="HATPase_dom"/>
</dbReference>
<dbReference type="GO" id="GO:0071555">
    <property type="term" value="P:cell wall organization"/>
    <property type="evidence" value="ECO:0007669"/>
    <property type="project" value="InterPro"/>
</dbReference>
<evidence type="ECO:0000259" key="15">
    <source>
        <dbReference type="SMART" id="SM00065"/>
    </source>
</evidence>
<dbReference type="GO" id="GO:0000155">
    <property type="term" value="F:phosphorelay sensor kinase activity"/>
    <property type="evidence" value="ECO:0007669"/>
    <property type="project" value="InterPro"/>
</dbReference>
<organism evidence="17 18">
    <name type="scientific">Staphylococcus saprophyticus</name>
    <dbReference type="NCBI Taxonomy" id="29385"/>
    <lineage>
        <taxon>Bacteria</taxon>
        <taxon>Bacillati</taxon>
        <taxon>Bacillota</taxon>
        <taxon>Bacilli</taxon>
        <taxon>Bacillales</taxon>
        <taxon>Staphylococcaceae</taxon>
        <taxon>Staphylococcus</taxon>
    </lineage>
</organism>
<dbReference type="GO" id="GO:0005524">
    <property type="term" value="F:ATP binding"/>
    <property type="evidence" value="ECO:0007669"/>
    <property type="project" value="UniProtKB-KW"/>
</dbReference>
<sequence length="591" mass="65632">MLNLFILLLERVGLIILIAYILMNINHFKTMMNEREKRRSQWQLIIIFGCFSMISNFTGIQIRGDEIINGTVYNHLDSDASLANTRVLTIGVSGLIGGPFVALAVAVISGMYRVYIGGADAYIYLISSIFIALISGYFGYKAMRANRYPTIVKGACIGGTTEIIQMLCILLFSDNTEHAWTLVKLIAIPMISINSIGTAIFLSIILSTIKQEEETRAIQTHDVLQLANQTLPYFRSGLNEQSAKKAAEIILNLMRVSAVAITNRKDILTHVGAASDHHVAQKAIITNLSKRAIQSGTLKEAYSSEEIGCNHPGCPLEAAIVVPLRVKNDVVGTLKLYFTNKYDVNYSDKQLATGLAEIFSSQLELGQAETQSALIRDAEIKSLQAQVNPHFFFNAINTISALVRIDSEKARELLLQLSQFFRSNLQGARNNTISLEKELQQVESYLSLEQARYPDRFNVSFDIDRTCYGALVPPFAIQILVENAIKHAFKNRKYNNEIIVKAHKAQTGLVISVSDNGHGIPYEKLDKIGKTSVHSESGSGSALENLNRRLDGLFGYEASLQIHSDHQGTQVSCTIPYHNLEEEKIESNHCR</sequence>
<keyword evidence="13" id="KW-0472">Membrane</keyword>
<evidence type="ECO:0000313" key="18">
    <source>
        <dbReference type="Proteomes" id="UP000254707"/>
    </source>
</evidence>
<dbReference type="InterPro" id="IPR010559">
    <property type="entry name" value="Sig_transdc_His_kin_internal"/>
</dbReference>
<evidence type="ECO:0000256" key="7">
    <source>
        <dbReference type="ARBA" id="ARBA00022692"/>
    </source>
</evidence>
<dbReference type="InterPro" id="IPR029016">
    <property type="entry name" value="GAF-like_dom_sf"/>
</dbReference>
<evidence type="ECO:0000256" key="12">
    <source>
        <dbReference type="ARBA" id="ARBA00023012"/>
    </source>
</evidence>
<dbReference type="SUPFAM" id="SSF55874">
    <property type="entry name" value="ATPase domain of HSP90 chaperone/DNA topoisomerase II/histidine kinase"/>
    <property type="match status" value="1"/>
</dbReference>
<proteinExistence type="predicted"/>
<dbReference type="GO" id="GO:0005886">
    <property type="term" value="C:plasma membrane"/>
    <property type="evidence" value="ECO:0007669"/>
    <property type="project" value="UniProtKB-SubCell"/>
</dbReference>
<evidence type="ECO:0000259" key="16">
    <source>
        <dbReference type="SMART" id="SM00387"/>
    </source>
</evidence>
<feature type="domain" description="GAF" evidence="15">
    <location>
        <begin position="237"/>
        <end position="373"/>
    </location>
</feature>
<dbReference type="Proteomes" id="UP000254707">
    <property type="component" value="Unassembled WGS sequence"/>
</dbReference>
<dbReference type="InterPro" id="IPR011620">
    <property type="entry name" value="Sig_transdc_His_kinase_LytS_TM"/>
</dbReference>
<dbReference type="AlphaFoldDB" id="A0A380HJ23"/>
<dbReference type="PANTHER" id="PTHR34220">
    <property type="entry name" value="SENSOR HISTIDINE KINASE YPDA"/>
    <property type="match status" value="1"/>
</dbReference>
<evidence type="ECO:0000256" key="9">
    <source>
        <dbReference type="ARBA" id="ARBA00022777"/>
    </source>
</evidence>
<keyword evidence="6" id="KW-0808">Transferase</keyword>
<dbReference type="Gene3D" id="3.30.565.10">
    <property type="entry name" value="Histidine kinase-like ATPase, C-terminal domain"/>
    <property type="match status" value="1"/>
</dbReference>
<dbReference type="EMBL" id="UHED01000001">
    <property type="protein sequence ID" value="SUM82114.1"/>
    <property type="molecule type" value="Genomic_DNA"/>
</dbReference>
<evidence type="ECO:0000313" key="17">
    <source>
        <dbReference type="EMBL" id="SUM82114.1"/>
    </source>
</evidence>
<keyword evidence="11" id="KW-1133">Transmembrane helix</keyword>
<evidence type="ECO:0000256" key="6">
    <source>
        <dbReference type="ARBA" id="ARBA00022679"/>
    </source>
</evidence>
<dbReference type="Pfam" id="PF07694">
    <property type="entry name" value="5TM-5TMR_LYT"/>
    <property type="match status" value="1"/>
</dbReference>
<comment type="catalytic activity">
    <reaction evidence="1">
        <text>ATP + protein L-histidine = ADP + protein N-phospho-L-histidine.</text>
        <dbReference type="EC" id="2.7.13.3"/>
    </reaction>
</comment>
<name>A0A380HJ23_STASA</name>
<dbReference type="InterPro" id="IPR050640">
    <property type="entry name" value="Bact_2-comp_sensor_kinase"/>
</dbReference>
<feature type="domain" description="Histidine kinase/HSP90-like ATPase" evidence="16">
    <location>
        <begin position="472"/>
        <end position="579"/>
    </location>
</feature>
<dbReference type="RefSeq" id="WP_041079251.1">
    <property type="nucleotide sequence ID" value="NZ_CAXOKG010000002.1"/>
</dbReference>
<evidence type="ECO:0000256" key="14">
    <source>
        <dbReference type="ARBA" id="ARBA00029830"/>
    </source>
</evidence>
<evidence type="ECO:0000256" key="13">
    <source>
        <dbReference type="ARBA" id="ARBA00023136"/>
    </source>
</evidence>
<evidence type="ECO:0000256" key="1">
    <source>
        <dbReference type="ARBA" id="ARBA00000085"/>
    </source>
</evidence>
<dbReference type="InterPro" id="IPR003018">
    <property type="entry name" value="GAF"/>
</dbReference>
<protein>
    <recommendedName>
        <fullName evidence="3">histidine kinase</fullName>
        <ecNumber evidence="3">2.7.13.3</ecNumber>
    </recommendedName>
    <alternativeName>
        <fullName evidence="14">Autolysin sensor kinase</fullName>
    </alternativeName>
</protein>
<evidence type="ECO:0000256" key="2">
    <source>
        <dbReference type="ARBA" id="ARBA00004651"/>
    </source>
</evidence>
<keyword evidence="4" id="KW-1003">Cell membrane</keyword>
<dbReference type="Pfam" id="PF13492">
    <property type="entry name" value="GAF_3"/>
    <property type="match status" value="1"/>
</dbReference>
<dbReference type="CDD" id="cd16957">
    <property type="entry name" value="HATPase_LytS-like"/>
    <property type="match status" value="1"/>
</dbReference>
<keyword evidence="9 17" id="KW-0418">Kinase</keyword>
<evidence type="ECO:0000256" key="3">
    <source>
        <dbReference type="ARBA" id="ARBA00012438"/>
    </source>
</evidence>
<dbReference type="InterPro" id="IPR036890">
    <property type="entry name" value="HATPase_C_sf"/>
</dbReference>
<reference evidence="17 18" key="1">
    <citation type="submission" date="2018-06" db="EMBL/GenBank/DDBJ databases">
        <authorList>
            <consortium name="Pathogen Informatics"/>
            <person name="Doyle S."/>
        </authorList>
    </citation>
    <scope>NUCLEOTIDE SEQUENCE [LARGE SCALE GENOMIC DNA]</scope>
    <source>
        <strain evidence="17 18">NCTC7688</strain>
    </source>
</reference>
<keyword evidence="7" id="KW-0812">Transmembrane</keyword>
<evidence type="ECO:0000256" key="5">
    <source>
        <dbReference type="ARBA" id="ARBA00022553"/>
    </source>
</evidence>
<dbReference type="EC" id="2.7.13.3" evidence="3"/>
<evidence type="ECO:0000256" key="4">
    <source>
        <dbReference type="ARBA" id="ARBA00022475"/>
    </source>
</evidence>
<dbReference type="Gene3D" id="3.30.450.40">
    <property type="match status" value="1"/>
</dbReference>
<dbReference type="PANTHER" id="PTHR34220:SF7">
    <property type="entry name" value="SENSOR HISTIDINE KINASE YPDA"/>
    <property type="match status" value="1"/>
</dbReference>
<dbReference type="Pfam" id="PF02518">
    <property type="entry name" value="HATPase_c"/>
    <property type="match status" value="1"/>
</dbReference>
<gene>
    <name evidence="17" type="primary">ypdA</name>
    <name evidence="17" type="ORF">NCTC7688_00610</name>
</gene>
<evidence type="ECO:0000256" key="8">
    <source>
        <dbReference type="ARBA" id="ARBA00022741"/>
    </source>
</evidence>
<keyword evidence="8" id="KW-0547">Nucleotide-binding</keyword>
<keyword evidence="12" id="KW-0902">Two-component regulatory system</keyword>
<dbReference type="Pfam" id="PF06580">
    <property type="entry name" value="His_kinase"/>
    <property type="match status" value="1"/>
</dbReference>
<keyword evidence="10" id="KW-0067">ATP-binding</keyword>
<dbReference type="SMART" id="SM00065">
    <property type="entry name" value="GAF"/>
    <property type="match status" value="1"/>
</dbReference>
<evidence type="ECO:0000256" key="10">
    <source>
        <dbReference type="ARBA" id="ARBA00022840"/>
    </source>
</evidence>
<dbReference type="SMART" id="SM00387">
    <property type="entry name" value="HATPase_c"/>
    <property type="match status" value="1"/>
</dbReference>
<evidence type="ECO:0000256" key="11">
    <source>
        <dbReference type="ARBA" id="ARBA00022989"/>
    </source>
</evidence>